<reference evidence="1 2" key="1">
    <citation type="submission" date="2018-04" db="EMBL/GenBank/DDBJ databases">
        <title>Paenibacillus taichungensis Genome sequencing and assembly.</title>
        <authorList>
            <person name="Xu J."/>
            <person name="Rensing C."/>
            <person name="Mazhar H.S."/>
        </authorList>
    </citation>
    <scope>NUCLEOTIDE SEQUENCE [LARGE SCALE GENOMIC DNA]</scope>
    <source>
        <strain evidence="1 2">NC1</strain>
    </source>
</reference>
<name>A0A329QPA5_9BACL</name>
<evidence type="ECO:0000313" key="1">
    <source>
        <dbReference type="EMBL" id="RAW13701.1"/>
    </source>
</evidence>
<sequence>MDRAEIFDLLIEIKENYPHFDVSEENVDRHMKYLHDFSFEAAQKNLQEHVRTGKWPPNIAEIRGNLGDQEARQRELEATRAYLDQREANRAKATLPPAGWKDGLLAKLRNTRD</sequence>
<dbReference type="EMBL" id="QEVW01000011">
    <property type="protein sequence ID" value="RAW13701.1"/>
    <property type="molecule type" value="Genomic_DNA"/>
</dbReference>
<dbReference type="Gene3D" id="1.10.8.200">
    <property type="entry name" value="Replisome organizer (g39p helicase loader/inhibitor protein)"/>
    <property type="match status" value="1"/>
</dbReference>
<proteinExistence type="predicted"/>
<comment type="caution">
    <text evidence="1">The sequence shown here is derived from an EMBL/GenBank/DDBJ whole genome shotgun (WGS) entry which is preliminary data.</text>
</comment>
<dbReference type="AlphaFoldDB" id="A0A329QPA5"/>
<organism evidence="1 2">
    <name type="scientific">Paenibacillus taichungensis</name>
    <dbReference type="NCBI Taxonomy" id="484184"/>
    <lineage>
        <taxon>Bacteria</taxon>
        <taxon>Bacillati</taxon>
        <taxon>Bacillota</taxon>
        <taxon>Bacilli</taxon>
        <taxon>Bacillales</taxon>
        <taxon>Paenibacillaceae</taxon>
        <taxon>Paenibacillus</taxon>
    </lineage>
</organism>
<protein>
    <submittedName>
        <fullName evidence="1">Uncharacterized protein</fullName>
    </submittedName>
</protein>
<dbReference type="Proteomes" id="UP000250642">
    <property type="component" value="Unassembled WGS sequence"/>
</dbReference>
<accession>A0A329QPA5</accession>
<evidence type="ECO:0000313" key="2">
    <source>
        <dbReference type="Proteomes" id="UP000250642"/>
    </source>
</evidence>
<gene>
    <name evidence="1" type="ORF">DC345_18100</name>
</gene>
<dbReference type="RefSeq" id="WP_113054245.1">
    <property type="nucleotide sequence ID" value="NZ_QEVW01000011.1"/>
</dbReference>